<dbReference type="SUPFAM" id="SSF53300">
    <property type="entry name" value="vWA-like"/>
    <property type="match status" value="1"/>
</dbReference>
<reference evidence="4 5" key="1">
    <citation type="submission" date="2013-11" db="EMBL/GenBank/DDBJ databases">
        <title>Draft genome of the bovine lungworm Dictyocaulus viviparus.</title>
        <authorList>
            <person name="Mitreva M."/>
        </authorList>
    </citation>
    <scope>NUCLEOTIDE SEQUENCE [LARGE SCALE GENOMIC DNA]</scope>
    <source>
        <strain evidence="4 5">HannoverDv2000</strain>
    </source>
</reference>
<feature type="compositionally biased region" description="Low complexity" evidence="3">
    <location>
        <begin position="63"/>
        <end position="79"/>
    </location>
</feature>
<name>A0A0D8Y9D4_DICVI</name>
<dbReference type="STRING" id="29172.A0A0D8Y9D4"/>
<feature type="compositionally biased region" description="Basic and acidic residues" evidence="3">
    <location>
        <begin position="321"/>
        <end position="330"/>
    </location>
</feature>
<feature type="region of interest" description="Disordered" evidence="3">
    <location>
        <begin position="1"/>
        <end position="337"/>
    </location>
</feature>
<feature type="compositionally biased region" description="Acidic residues" evidence="3">
    <location>
        <begin position="86"/>
        <end position="119"/>
    </location>
</feature>
<dbReference type="GO" id="GO:0000055">
    <property type="term" value="P:ribosomal large subunit export from nucleus"/>
    <property type="evidence" value="ECO:0007669"/>
    <property type="project" value="TreeGrafter"/>
</dbReference>
<dbReference type="InterPro" id="IPR036465">
    <property type="entry name" value="vWFA_dom_sf"/>
</dbReference>
<feature type="compositionally biased region" description="Basic and acidic residues" evidence="3">
    <location>
        <begin position="120"/>
        <end position="151"/>
    </location>
</feature>
<feature type="compositionally biased region" description="Basic and acidic residues" evidence="3">
    <location>
        <begin position="254"/>
        <end position="290"/>
    </location>
</feature>
<evidence type="ECO:0000256" key="3">
    <source>
        <dbReference type="SAM" id="MobiDB-lite"/>
    </source>
</evidence>
<dbReference type="PANTHER" id="PTHR48103">
    <property type="entry name" value="MIDASIN-RELATED"/>
    <property type="match status" value="1"/>
</dbReference>
<dbReference type="GO" id="GO:0005634">
    <property type="term" value="C:nucleus"/>
    <property type="evidence" value="ECO:0007669"/>
    <property type="project" value="TreeGrafter"/>
</dbReference>
<dbReference type="EMBL" id="KN716153">
    <property type="protein sequence ID" value="KJH53345.1"/>
    <property type="molecule type" value="Genomic_DNA"/>
</dbReference>
<dbReference type="GO" id="GO:0005524">
    <property type="term" value="F:ATP binding"/>
    <property type="evidence" value="ECO:0007669"/>
    <property type="project" value="UniProtKB-KW"/>
</dbReference>
<keyword evidence="1" id="KW-0547">Nucleotide-binding</keyword>
<evidence type="ECO:0000256" key="1">
    <source>
        <dbReference type="ARBA" id="ARBA00022741"/>
    </source>
</evidence>
<evidence type="ECO:0000313" key="4">
    <source>
        <dbReference type="EMBL" id="KJH53345.1"/>
    </source>
</evidence>
<organism evidence="4 5">
    <name type="scientific">Dictyocaulus viviparus</name>
    <name type="common">Bovine lungworm</name>
    <dbReference type="NCBI Taxonomy" id="29172"/>
    <lineage>
        <taxon>Eukaryota</taxon>
        <taxon>Metazoa</taxon>
        <taxon>Ecdysozoa</taxon>
        <taxon>Nematoda</taxon>
        <taxon>Chromadorea</taxon>
        <taxon>Rhabditida</taxon>
        <taxon>Rhabditina</taxon>
        <taxon>Rhabditomorpha</taxon>
        <taxon>Strongyloidea</taxon>
        <taxon>Metastrongylidae</taxon>
        <taxon>Dictyocaulus</taxon>
    </lineage>
</organism>
<dbReference type="GO" id="GO:0000027">
    <property type="term" value="P:ribosomal large subunit assembly"/>
    <property type="evidence" value="ECO:0007669"/>
    <property type="project" value="TreeGrafter"/>
</dbReference>
<accession>A0A0D8Y9D4</accession>
<evidence type="ECO:0000313" key="5">
    <source>
        <dbReference type="Proteomes" id="UP000053766"/>
    </source>
</evidence>
<keyword evidence="2" id="KW-0067">ATP-binding</keyword>
<reference evidence="5" key="2">
    <citation type="journal article" date="2016" name="Sci. Rep.">
        <title>Dictyocaulus viviparus genome, variome and transcriptome elucidate lungworm biology and support future intervention.</title>
        <authorList>
            <person name="McNulty S.N."/>
            <person name="Strube C."/>
            <person name="Rosa B.A."/>
            <person name="Martin J.C."/>
            <person name="Tyagi R."/>
            <person name="Choi Y.J."/>
            <person name="Wang Q."/>
            <person name="Hallsworth Pepin K."/>
            <person name="Zhang X."/>
            <person name="Ozersky P."/>
            <person name="Wilson R.K."/>
            <person name="Sternberg P.W."/>
            <person name="Gasser R.B."/>
            <person name="Mitreva M."/>
        </authorList>
    </citation>
    <scope>NUCLEOTIDE SEQUENCE [LARGE SCALE GENOMIC DNA]</scope>
    <source>
        <strain evidence="5">HannoverDv2000</strain>
    </source>
</reference>
<sequence>MKDIAEDIRDVDCEDGAETGQSSDGSEEEPYVEDKIGEVDESTDQQLDPKLWDDEKEDLCGSDNNNAAANDKTNTLAANELNNGEVTEDLSECDDEKVSNDEGEDMESVNNQDYDEDHESEAKLQEESNSNVDDKNEDMQEEMKRRRREPDTNTNEEVNKNISMLNNMSNEEVENELNELREIQTGTSRQKTQGLNSNDEGFGENMHETYEEDGEQKKSYNNDYGETGKDNEQGINQDRNDKDQSGDSTVEESPTERKRELAHNAQDVEDKDEGGGEQRDTGDQIKDSFSSEKQAVGDGSLEEAMLSEKNCKSGRKKEKRKPAVGDKETSDTLPQNDCSAIDEYSTSIHLASEQMFNLAEKLTKELTITSTCEDKTYQEATMNDCNAANVDVKTQWDQMTQTVGILAAELAENLRLILEPQRVSKLQGDYRTGKRLNMRRLIPYIASEYRKDRIWMRRTKKAQRDYQVTCESVYIIEDALRRCDAGAVSVCSFGSDVKIISSFSDHAFGPDFLQKLSFSQPSTDLLQLLEYSRRTLWNIRTNTCEQLLIIISDGRGVLAQGADKVRTALTALQGVTVLFIILDSGPKSICDLSVATFIGENVILTPYLATFPFPFYAIVKTITQLPSVLAESIRQWFEMTAQIRCAR</sequence>
<keyword evidence="5" id="KW-1185">Reference proteome</keyword>
<dbReference type="Proteomes" id="UP000053766">
    <property type="component" value="Unassembled WGS sequence"/>
</dbReference>
<dbReference type="PANTHER" id="PTHR48103:SF2">
    <property type="entry name" value="MIDASIN"/>
    <property type="match status" value="1"/>
</dbReference>
<evidence type="ECO:0000256" key="2">
    <source>
        <dbReference type="ARBA" id="ARBA00022840"/>
    </source>
</evidence>
<feature type="compositionally biased region" description="Polar residues" evidence="3">
    <location>
        <begin position="152"/>
        <end position="162"/>
    </location>
</feature>
<feature type="compositionally biased region" description="Basic and acidic residues" evidence="3">
    <location>
        <begin position="1"/>
        <end position="11"/>
    </location>
</feature>
<evidence type="ECO:0008006" key="6">
    <source>
        <dbReference type="Google" id="ProtNLM"/>
    </source>
</evidence>
<feature type="compositionally biased region" description="Polar residues" evidence="3">
    <location>
        <begin position="184"/>
        <end position="199"/>
    </location>
</feature>
<protein>
    <recommendedName>
        <fullName evidence="6">VWFA domain-containing protein</fullName>
    </recommendedName>
</protein>
<feature type="compositionally biased region" description="Basic and acidic residues" evidence="3">
    <location>
        <begin position="205"/>
        <end position="245"/>
    </location>
</feature>
<dbReference type="AlphaFoldDB" id="A0A0D8Y9D4"/>
<gene>
    <name evidence="4" type="ORF">DICVIV_00468</name>
</gene>
<proteinExistence type="predicted"/>
<dbReference type="OrthoDB" id="422220at2759"/>
<dbReference type="GO" id="GO:0030687">
    <property type="term" value="C:preribosome, large subunit precursor"/>
    <property type="evidence" value="ECO:0007669"/>
    <property type="project" value="TreeGrafter"/>
</dbReference>